<name>A0AAD8ZDG2_9TELE</name>
<evidence type="ECO:0000256" key="5">
    <source>
        <dbReference type="ARBA" id="ARBA00023004"/>
    </source>
</evidence>
<dbReference type="GO" id="GO:0008397">
    <property type="term" value="F:sterol 12-alpha-hydroxylase activity"/>
    <property type="evidence" value="ECO:0007669"/>
    <property type="project" value="TreeGrafter"/>
</dbReference>
<dbReference type="PANTHER" id="PTHR24306">
    <property type="match status" value="1"/>
</dbReference>
<dbReference type="Proteomes" id="UP001239994">
    <property type="component" value="Unassembled WGS sequence"/>
</dbReference>
<dbReference type="GO" id="GO:0005789">
    <property type="term" value="C:endoplasmic reticulum membrane"/>
    <property type="evidence" value="ECO:0007669"/>
    <property type="project" value="UniProtKB-SubCell"/>
</dbReference>
<evidence type="ECO:0000313" key="8">
    <source>
        <dbReference type="Proteomes" id="UP001239994"/>
    </source>
</evidence>
<dbReference type="InterPro" id="IPR001128">
    <property type="entry name" value="Cyt_P450"/>
</dbReference>
<evidence type="ECO:0000256" key="2">
    <source>
        <dbReference type="ARBA" id="ARBA00010617"/>
    </source>
</evidence>
<keyword evidence="8" id="KW-1185">Reference proteome</keyword>
<dbReference type="GO" id="GO:0005506">
    <property type="term" value="F:iron ion binding"/>
    <property type="evidence" value="ECO:0007669"/>
    <property type="project" value="InterPro"/>
</dbReference>
<dbReference type="PANTHER" id="PTHR24306:SF0">
    <property type="entry name" value="7-ALPHA-HYDROXYCHOLEST-4-EN-3-ONE 12-ALPHA-HYDROXYLASE"/>
    <property type="match status" value="1"/>
</dbReference>
<evidence type="ECO:0000256" key="4">
    <source>
        <dbReference type="ARBA" id="ARBA00022723"/>
    </source>
</evidence>
<organism evidence="7 8">
    <name type="scientific">Electrophorus voltai</name>
    <dbReference type="NCBI Taxonomy" id="2609070"/>
    <lineage>
        <taxon>Eukaryota</taxon>
        <taxon>Metazoa</taxon>
        <taxon>Chordata</taxon>
        <taxon>Craniata</taxon>
        <taxon>Vertebrata</taxon>
        <taxon>Euteleostomi</taxon>
        <taxon>Actinopterygii</taxon>
        <taxon>Neopterygii</taxon>
        <taxon>Teleostei</taxon>
        <taxon>Ostariophysi</taxon>
        <taxon>Gymnotiformes</taxon>
        <taxon>Gymnotoidei</taxon>
        <taxon>Gymnotidae</taxon>
        <taxon>Electrophorus</taxon>
    </lineage>
</organism>
<feature type="transmembrane region" description="Helical" evidence="6">
    <location>
        <begin position="324"/>
        <end position="344"/>
    </location>
</feature>
<keyword evidence="3" id="KW-0444">Lipid biosynthesis</keyword>
<gene>
    <name evidence="7" type="ORF">P4O66_008764</name>
</gene>
<dbReference type="InterPro" id="IPR036396">
    <property type="entry name" value="Cyt_P450_sf"/>
</dbReference>
<feature type="transmembrane region" description="Helical" evidence="6">
    <location>
        <begin position="145"/>
        <end position="166"/>
    </location>
</feature>
<keyword evidence="6" id="KW-1133">Transmembrane helix</keyword>
<evidence type="ECO:0000256" key="6">
    <source>
        <dbReference type="SAM" id="Phobius"/>
    </source>
</evidence>
<dbReference type="AlphaFoldDB" id="A0AAD8ZDG2"/>
<dbReference type="Pfam" id="PF00067">
    <property type="entry name" value="p450"/>
    <property type="match status" value="1"/>
</dbReference>
<keyword evidence="3" id="KW-0443">Lipid metabolism</keyword>
<keyword evidence="6" id="KW-0472">Membrane</keyword>
<evidence type="ECO:0000256" key="1">
    <source>
        <dbReference type="ARBA" id="ARBA00004389"/>
    </source>
</evidence>
<sequence length="353" mass="40144">MPVTCPCLEMSMSKPQEIDKTKEIESDELFLQKVKSRQNISDWVNESQQERAELGMEDFMLDRHMLLLLWASQGNTGPASFWLLLFLMKHPDAMEVEEVLRETGQFKFKEKVKSRQNISDWVNESQQERAELGMEDFMLDRHMLLLLWASQGNTGPASFWLLLFLMKHPDAMEAVRGEVEEVLRETGQEVKRGGPLINLTRDMLQRTPILDSAVEETLRMTAAPVLTRAVLEDMTLNMANGQQYNIRMGDRVSLFPYTTVQTDPETQKVNITACPGVSMCTGSIILLMLTYFDLKNPDEEIPDIDLQRLGIGVMHSTKDIQFRYRVILGGIAHCLFMPGLVGNFPSTLGPSPN</sequence>
<protein>
    <submittedName>
        <fullName evidence="7">Uncharacterized protein</fullName>
    </submittedName>
</protein>
<dbReference type="SUPFAM" id="SSF48264">
    <property type="entry name" value="Cytochrome P450"/>
    <property type="match status" value="2"/>
</dbReference>
<dbReference type="PRINTS" id="PR00465">
    <property type="entry name" value="EP450IV"/>
</dbReference>
<feature type="transmembrane region" description="Helical" evidence="6">
    <location>
        <begin position="66"/>
        <end position="88"/>
    </location>
</feature>
<proteinExistence type="inferred from homology"/>
<comment type="caution">
    <text evidence="7">The sequence shown here is derived from an EMBL/GenBank/DDBJ whole genome shotgun (WGS) entry which is preliminary data.</text>
</comment>
<evidence type="ECO:0000313" key="7">
    <source>
        <dbReference type="EMBL" id="KAK1797399.1"/>
    </source>
</evidence>
<accession>A0AAD8ZDG2</accession>
<reference evidence="7" key="1">
    <citation type="submission" date="2023-03" db="EMBL/GenBank/DDBJ databases">
        <title>Electrophorus voltai genome.</title>
        <authorList>
            <person name="Bian C."/>
        </authorList>
    </citation>
    <scope>NUCLEOTIDE SEQUENCE</scope>
    <source>
        <strain evidence="7">CB-2022</strain>
        <tissue evidence="7">Muscle</tissue>
    </source>
</reference>
<comment type="subcellular location">
    <subcellularLocation>
        <location evidence="1">Endoplasmic reticulum membrane</location>
        <topology evidence="1">Single-pass membrane protein</topology>
    </subcellularLocation>
</comment>
<dbReference type="GO" id="GO:0020037">
    <property type="term" value="F:heme binding"/>
    <property type="evidence" value="ECO:0007669"/>
    <property type="project" value="InterPro"/>
</dbReference>
<dbReference type="EMBL" id="JAROKS010000014">
    <property type="protein sequence ID" value="KAK1797399.1"/>
    <property type="molecule type" value="Genomic_DNA"/>
</dbReference>
<evidence type="ECO:0000256" key="3">
    <source>
        <dbReference type="ARBA" id="ARBA00022516"/>
    </source>
</evidence>
<keyword evidence="6" id="KW-0812">Transmembrane</keyword>
<keyword evidence="4" id="KW-0479">Metal-binding</keyword>
<dbReference type="Gene3D" id="1.10.630.10">
    <property type="entry name" value="Cytochrome P450"/>
    <property type="match status" value="2"/>
</dbReference>
<keyword evidence="5" id="KW-0408">Iron</keyword>
<dbReference type="InterPro" id="IPR002403">
    <property type="entry name" value="Cyt_P450_E_grp-IV"/>
</dbReference>
<comment type="similarity">
    <text evidence="2">Belongs to the cytochrome P450 family.</text>
</comment>
<feature type="non-terminal residue" evidence="7">
    <location>
        <position position="1"/>
    </location>
</feature>